<evidence type="ECO:0000313" key="2">
    <source>
        <dbReference type="Proteomes" id="UP001595859"/>
    </source>
</evidence>
<dbReference type="InterPro" id="IPR054284">
    <property type="entry name" value="DUF7019"/>
</dbReference>
<dbReference type="NCBIfam" id="NF040893">
    <property type="entry name" value="SAVMC3_10250"/>
    <property type="match status" value="1"/>
</dbReference>
<gene>
    <name evidence="1" type="ORF">ACFPCV_37615</name>
</gene>
<dbReference type="EMBL" id="JBHSIS010000027">
    <property type="protein sequence ID" value="MFC4859247.1"/>
    <property type="molecule type" value="Genomic_DNA"/>
</dbReference>
<name>A0ABV9SFH4_9PSEU</name>
<dbReference type="RefSeq" id="WP_378062190.1">
    <property type="nucleotide sequence ID" value="NZ_JBHSIS010000027.1"/>
</dbReference>
<organism evidence="1 2">
    <name type="scientific">Actinophytocola glycyrrhizae</name>
    <dbReference type="NCBI Taxonomy" id="2044873"/>
    <lineage>
        <taxon>Bacteria</taxon>
        <taxon>Bacillati</taxon>
        <taxon>Actinomycetota</taxon>
        <taxon>Actinomycetes</taxon>
        <taxon>Pseudonocardiales</taxon>
        <taxon>Pseudonocardiaceae</taxon>
    </lineage>
</organism>
<evidence type="ECO:0000313" key="1">
    <source>
        <dbReference type="EMBL" id="MFC4859247.1"/>
    </source>
</evidence>
<proteinExistence type="predicted"/>
<protein>
    <submittedName>
        <fullName evidence="1">SAVMC3_10250 family protein</fullName>
    </submittedName>
</protein>
<comment type="caution">
    <text evidence="1">The sequence shown here is derived from an EMBL/GenBank/DDBJ whole genome shotgun (WGS) entry which is preliminary data.</text>
</comment>
<accession>A0ABV9SFH4</accession>
<dbReference type="Proteomes" id="UP001595859">
    <property type="component" value="Unassembled WGS sequence"/>
</dbReference>
<sequence length="244" mass="26282">MHERSGLSVNRKAPPLNIGRRRGFLGTVKATVNLLNIGSFSGEIGTQRNIGLELNRAVENLETVWFTEQVRAYEWVEFEALMSYTTIGSAVVFLDVAGSTGGCPSGGESRLLLHGSSGNLVDEGPHSSVTAEELSELAAARSVYHPDVLASVVNHFVDLIEYRSDESSDQTDTGPGIHGSWFNNHIGGAGLHHVVPALADRLRLPYTAGWVRGHARVTGVAPATAEHPYTLFASPLYVQLGRPE</sequence>
<keyword evidence="2" id="KW-1185">Reference proteome</keyword>
<reference evidence="2" key="1">
    <citation type="journal article" date="2019" name="Int. J. Syst. Evol. Microbiol.">
        <title>The Global Catalogue of Microorganisms (GCM) 10K type strain sequencing project: providing services to taxonomists for standard genome sequencing and annotation.</title>
        <authorList>
            <consortium name="The Broad Institute Genomics Platform"/>
            <consortium name="The Broad Institute Genome Sequencing Center for Infectious Disease"/>
            <person name="Wu L."/>
            <person name="Ma J."/>
        </authorList>
    </citation>
    <scope>NUCLEOTIDE SEQUENCE [LARGE SCALE GENOMIC DNA]</scope>
    <source>
        <strain evidence="2">ZS-22-S1</strain>
    </source>
</reference>